<evidence type="ECO:0000313" key="1">
    <source>
        <dbReference type="EMBL" id="MBZ5709492.1"/>
    </source>
</evidence>
<sequence length="73" mass="8288">MPTYLRVVDTDQPVCRHLRTKGMHVYGRDTPDAFSTSRSSHYHCLRTQFVTGPDGDLSVPERCGSGRECFEAR</sequence>
<organism evidence="1 2">
    <name type="scientific">Nannocystis pusilla</name>
    <dbReference type="NCBI Taxonomy" id="889268"/>
    <lineage>
        <taxon>Bacteria</taxon>
        <taxon>Pseudomonadati</taxon>
        <taxon>Myxococcota</taxon>
        <taxon>Polyangia</taxon>
        <taxon>Nannocystales</taxon>
        <taxon>Nannocystaceae</taxon>
        <taxon>Nannocystis</taxon>
    </lineage>
</organism>
<dbReference type="Proteomes" id="UP001139031">
    <property type="component" value="Unassembled WGS sequence"/>
</dbReference>
<accession>A0ABS7TMM9</accession>
<keyword evidence="2" id="KW-1185">Reference proteome</keyword>
<evidence type="ECO:0000313" key="2">
    <source>
        <dbReference type="Proteomes" id="UP001139031"/>
    </source>
</evidence>
<gene>
    <name evidence="1" type="ORF">K7C98_09490</name>
</gene>
<dbReference type="RefSeq" id="WP_224191269.1">
    <property type="nucleotide sequence ID" value="NZ_JAIRAU010000006.1"/>
</dbReference>
<reference evidence="1" key="1">
    <citation type="submission" date="2021-08" db="EMBL/GenBank/DDBJ databases">
        <authorList>
            <person name="Stevens D.C."/>
        </authorList>
    </citation>
    <scope>NUCLEOTIDE SEQUENCE</scope>
    <source>
        <strain evidence="1">DSM 53165</strain>
    </source>
</reference>
<proteinExistence type="predicted"/>
<protein>
    <submittedName>
        <fullName evidence="1">Uncharacterized protein</fullName>
    </submittedName>
</protein>
<name>A0ABS7TMM9_9BACT</name>
<comment type="caution">
    <text evidence="1">The sequence shown here is derived from an EMBL/GenBank/DDBJ whole genome shotgun (WGS) entry which is preliminary data.</text>
</comment>
<dbReference type="EMBL" id="JAIRAU010000006">
    <property type="protein sequence ID" value="MBZ5709492.1"/>
    <property type="molecule type" value="Genomic_DNA"/>
</dbReference>